<evidence type="ECO:0000256" key="1">
    <source>
        <dbReference type="ARBA" id="ARBA00022527"/>
    </source>
</evidence>
<keyword evidence="8" id="KW-0175">Coiled coil</keyword>
<organism evidence="11 12">
    <name type="scientific">Paramecium octaurelia</name>
    <dbReference type="NCBI Taxonomy" id="43137"/>
    <lineage>
        <taxon>Eukaryota</taxon>
        <taxon>Sar</taxon>
        <taxon>Alveolata</taxon>
        <taxon>Ciliophora</taxon>
        <taxon>Intramacronucleata</taxon>
        <taxon>Oligohymenophorea</taxon>
        <taxon>Peniculida</taxon>
        <taxon>Parameciidae</taxon>
        <taxon>Paramecium</taxon>
    </lineage>
</organism>
<proteinExistence type="predicted"/>
<dbReference type="CDD" id="cd05123">
    <property type="entry name" value="STKc_AGC"/>
    <property type="match status" value="1"/>
</dbReference>
<sequence length="592" mass="68991">MLDHKRNLSLKNINVIVSCQNKQVSIEISIEKNASELMNKLYQHPETPNAQQIVALRTASHSITLDYLLSIPNERAQLSIDKIKQENLIAVYGKPQSKSTLSLRDFRFENCIGRGGTSEVYLVRHCTSGRLFALKMIKKQYITDCRRLEQVLREKKILSQVLNQSKFVIPLYATFAIKDHLCFLMEYLPGGEMFYHLQHYRFTDEEARLYISEVICALEDLHQHNILYRDLKPENILIDLKGHIKLTDFGLSKLDLKDDQLANSFCGSPEYMPPEVVNRQGYSYPADFYTLGCLLYELLLGIPPHYSQNTEEIFYKIQNEEITFSDELSPDVLFLLQNLLEKDFNKRIHDFHTLKKNPWFTSIDWSAIKTQSIKEMPITFNLKDTNIHEEFLQMDVSHLNQKNDAGELNSCDDLFDFFNFVNESLKDVFQFKPKLRVQSDHIIDLKLLQLRKQSNHNQNINSNSNNNKIVNKKKNLKLNLQDIEKQKKFTQKMSLTPQNIMPLSLLRKSFQNLIRDKPQNRNQEKQPTYTSVLSDRPAFDKNQVLNLLSTLNFQKKGQSSLHQQTSWRPMEIKRGSSSSAHLKSNLQIISKK</sequence>
<feature type="compositionally biased region" description="Polar residues" evidence="9">
    <location>
        <begin position="575"/>
        <end position="592"/>
    </location>
</feature>
<keyword evidence="2" id="KW-0597">Phosphoprotein</keyword>
<keyword evidence="3" id="KW-0808">Transferase</keyword>
<keyword evidence="1" id="KW-0723">Serine/threonine-protein kinase</keyword>
<dbReference type="InterPro" id="IPR045270">
    <property type="entry name" value="STKc_AGC"/>
</dbReference>
<dbReference type="Pfam" id="PF00069">
    <property type="entry name" value="Pkinase"/>
    <property type="match status" value="1"/>
</dbReference>
<keyword evidence="12" id="KW-1185">Reference proteome</keyword>
<evidence type="ECO:0000256" key="5">
    <source>
        <dbReference type="ARBA" id="ARBA00022777"/>
    </source>
</evidence>
<evidence type="ECO:0000256" key="4">
    <source>
        <dbReference type="ARBA" id="ARBA00022741"/>
    </source>
</evidence>
<dbReference type="PROSITE" id="PS00107">
    <property type="entry name" value="PROTEIN_KINASE_ATP"/>
    <property type="match status" value="1"/>
</dbReference>
<dbReference type="GO" id="GO:0004674">
    <property type="term" value="F:protein serine/threonine kinase activity"/>
    <property type="evidence" value="ECO:0007669"/>
    <property type="project" value="UniProtKB-KW"/>
</dbReference>
<evidence type="ECO:0000256" key="3">
    <source>
        <dbReference type="ARBA" id="ARBA00022679"/>
    </source>
</evidence>
<dbReference type="GO" id="GO:0005524">
    <property type="term" value="F:ATP binding"/>
    <property type="evidence" value="ECO:0007669"/>
    <property type="project" value="UniProtKB-UniRule"/>
</dbReference>
<keyword evidence="6 7" id="KW-0067">ATP-binding</keyword>
<gene>
    <name evidence="11" type="ORF">POCTA_138.1.T1520084</name>
</gene>
<dbReference type="OrthoDB" id="293074at2759"/>
<reference evidence="11" key="1">
    <citation type="submission" date="2021-01" db="EMBL/GenBank/DDBJ databases">
        <authorList>
            <consortium name="Genoscope - CEA"/>
            <person name="William W."/>
        </authorList>
    </citation>
    <scope>NUCLEOTIDE SEQUENCE</scope>
</reference>
<dbReference type="PANTHER" id="PTHR24351">
    <property type="entry name" value="RIBOSOMAL PROTEIN S6 KINASE"/>
    <property type="match status" value="1"/>
</dbReference>
<feature type="domain" description="Protein kinase" evidence="10">
    <location>
        <begin position="106"/>
        <end position="360"/>
    </location>
</feature>
<evidence type="ECO:0000256" key="7">
    <source>
        <dbReference type="PROSITE-ProRule" id="PRU10141"/>
    </source>
</evidence>
<accession>A0A8S1YAW8</accession>
<feature type="binding site" evidence="7">
    <location>
        <position position="139"/>
    </location>
    <ligand>
        <name>ATP</name>
        <dbReference type="ChEBI" id="CHEBI:30616"/>
    </ligand>
</feature>
<evidence type="ECO:0000256" key="9">
    <source>
        <dbReference type="SAM" id="MobiDB-lite"/>
    </source>
</evidence>
<dbReference type="SMART" id="SM00220">
    <property type="entry name" value="S_TKc"/>
    <property type="match status" value="1"/>
</dbReference>
<dbReference type="OMA" id="YATFAIK"/>
<dbReference type="InterPro" id="IPR017441">
    <property type="entry name" value="Protein_kinase_ATP_BS"/>
</dbReference>
<protein>
    <recommendedName>
        <fullName evidence="10">Protein kinase domain-containing protein</fullName>
    </recommendedName>
</protein>
<feature type="coiled-coil region" evidence="8">
    <location>
        <begin position="466"/>
        <end position="493"/>
    </location>
</feature>
<dbReference type="Proteomes" id="UP000683925">
    <property type="component" value="Unassembled WGS sequence"/>
</dbReference>
<keyword evidence="4 7" id="KW-0547">Nucleotide-binding</keyword>
<dbReference type="InterPro" id="IPR000719">
    <property type="entry name" value="Prot_kinase_dom"/>
</dbReference>
<evidence type="ECO:0000256" key="8">
    <source>
        <dbReference type="SAM" id="Coils"/>
    </source>
</evidence>
<evidence type="ECO:0000256" key="6">
    <source>
        <dbReference type="ARBA" id="ARBA00022840"/>
    </source>
</evidence>
<evidence type="ECO:0000259" key="10">
    <source>
        <dbReference type="PROSITE" id="PS50011"/>
    </source>
</evidence>
<dbReference type="EMBL" id="CAJJDP010000154">
    <property type="protein sequence ID" value="CAD8210890.1"/>
    <property type="molecule type" value="Genomic_DNA"/>
</dbReference>
<feature type="region of interest" description="Disordered" evidence="9">
    <location>
        <begin position="572"/>
        <end position="592"/>
    </location>
</feature>
<comment type="caution">
    <text evidence="11">The sequence shown here is derived from an EMBL/GenBank/DDBJ whole genome shotgun (WGS) entry which is preliminary data.</text>
</comment>
<name>A0A8S1YAW8_PAROT</name>
<keyword evidence="5" id="KW-0418">Kinase</keyword>
<dbReference type="PROSITE" id="PS00108">
    <property type="entry name" value="PROTEIN_KINASE_ST"/>
    <property type="match status" value="1"/>
</dbReference>
<dbReference type="AlphaFoldDB" id="A0A8S1YAW8"/>
<dbReference type="InterPro" id="IPR008271">
    <property type="entry name" value="Ser/Thr_kinase_AS"/>
</dbReference>
<dbReference type="PROSITE" id="PS50011">
    <property type="entry name" value="PROTEIN_KINASE_DOM"/>
    <property type="match status" value="1"/>
</dbReference>
<evidence type="ECO:0000313" key="11">
    <source>
        <dbReference type="EMBL" id="CAD8210890.1"/>
    </source>
</evidence>
<evidence type="ECO:0000256" key="2">
    <source>
        <dbReference type="ARBA" id="ARBA00022553"/>
    </source>
</evidence>
<dbReference type="FunFam" id="1.10.510.10:FF:000048">
    <property type="entry name" value="Protein kinase C"/>
    <property type="match status" value="1"/>
</dbReference>
<evidence type="ECO:0000313" key="12">
    <source>
        <dbReference type="Proteomes" id="UP000683925"/>
    </source>
</evidence>